<evidence type="ECO:0000256" key="2">
    <source>
        <dbReference type="ARBA" id="ARBA00022771"/>
    </source>
</evidence>
<dbReference type="AlphaFoldDB" id="A0AAW0A9M5"/>
<dbReference type="Proteomes" id="UP001362999">
    <property type="component" value="Unassembled WGS sequence"/>
</dbReference>
<dbReference type="GO" id="GO:0008270">
    <property type="term" value="F:zinc ion binding"/>
    <property type="evidence" value="ECO:0007669"/>
    <property type="project" value="UniProtKB-KW"/>
</dbReference>
<comment type="caution">
    <text evidence="6">The sequence shown here is derived from an EMBL/GenBank/DDBJ whole genome shotgun (WGS) entry which is preliminary data.</text>
</comment>
<reference evidence="6 7" key="1">
    <citation type="journal article" date="2024" name="J Genomics">
        <title>Draft genome sequencing and assembly of Favolaschia claudopus CIRM-BRFM 2984 isolated from oak limbs.</title>
        <authorList>
            <person name="Navarro D."/>
            <person name="Drula E."/>
            <person name="Chaduli D."/>
            <person name="Cazenave R."/>
            <person name="Ahrendt S."/>
            <person name="Wang J."/>
            <person name="Lipzen A."/>
            <person name="Daum C."/>
            <person name="Barry K."/>
            <person name="Grigoriev I.V."/>
            <person name="Favel A."/>
            <person name="Rosso M.N."/>
            <person name="Martin F."/>
        </authorList>
    </citation>
    <scope>NUCLEOTIDE SEQUENCE [LARGE SCALE GENOMIC DNA]</scope>
    <source>
        <strain evidence="6 7">CIRM-BRFM 2984</strain>
    </source>
</reference>
<accession>A0AAW0A9M5</accession>
<dbReference type="InterPro" id="IPR002893">
    <property type="entry name" value="Znf_MYND"/>
</dbReference>
<dbReference type="PROSITE" id="PS50865">
    <property type="entry name" value="ZF_MYND_2"/>
    <property type="match status" value="1"/>
</dbReference>
<dbReference type="Pfam" id="PF01753">
    <property type="entry name" value="zf-MYND"/>
    <property type="match status" value="1"/>
</dbReference>
<keyword evidence="1" id="KW-0479">Metal-binding</keyword>
<keyword evidence="2 4" id="KW-0863">Zinc-finger</keyword>
<dbReference type="EMBL" id="JAWWNJ010000077">
    <property type="protein sequence ID" value="KAK7005802.1"/>
    <property type="molecule type" value="Genomic_DNA"/>
</dbReference>
<organism evidence="6 7">
    <name type="scientific">Favolaschia claudopus</name>
    <dbReference type="NCBI Taxonomy" id="2862362"/>
    <lineage>
        <taxon>Eukaryota</taxon>
        <taxon>Fungi</taxon>
        <taxon>Dikarya</taxon>
        <taxon>Basidiomycota</taxon>
        <taxon>Agaricomycotina</taxon>
        <taxon>Agaricomycetes</taxon>
        <taxon>Agaricomycetidae</taxon>
        <taxon>Agaricales</taxon>
        <taxon>Marasmiineae</taxon>
        <taxon>Mycenaceae</taxon>
        <taxon>Favolaschia</taxon>
    </lineage>
</organism>
<evidence type="ECO:0000313" key="6">
    <source>
        <dbReference type="EMBL" id="KAK7005802.1"/>
    </source>
</evidence>
<evidence type="ECO:0000256" key="3">
    <source>
        <dbReference type="ARBA" id="ARBA00022833"/>
    </source>
</evidence>
<proteinExistence type="predicted"/>
<evidence type="ECO:0000313" key="7">
    <source>
        <dbReference type="Proteomes" id="UP001362999"/>
    </source>
</evidence>
<evidence type="ECO:0000256" key="1">
    <source>
        <dbReference type="ARBA" id="ARBA00022723"/>
    </source>
</evidence>
<keyword evidence="3" id="KW-0862">Zinc</keyword>
<evidence type="ECO:0000259" key="5">
    <source>
        <dbReference type="PROSITE" id="PS50865"/>
    </source>
</evidence>
<dbReference type="SUPFAM" id="SSF144232">
    <property type="entry name" value="HIT/MYND zinc finger-like"/>
    <property type="match status" value="1"/>
</dbReference>
<feature type="domain" description="MYND-type" evidence="5">
    <location>
        <begin position="10"/>
        <end position="47"/>
    </location>
</feature>
<gene>
    <name evidence="6" type="ORF">R3P38DRAFT_3039683</name>
</gene>
<dbReference type="Gene3D" id="6.10.140.2220">
    <property type="match status" value="1"/>
</dbReference>
<protein>
    <recommendedName>
        <fullName evidence="5">MYND-type domain-containing protein</fullName>
    </recommendedName>
</protein>
<keyword evidence="7" id="KW-1185">Reference proteome</keyword>
<name>A0AAW0A9M5_9AGAR</name>
<dbReference type="PROSITE" id="PS01360">
    <property type="entry name" value="ZF_MYND_1"/>
    <property type="match status" value="1"/>
</dbReference>
<evidence type="ECO:0000256" key="4">
    <source>
        <dbReference type="PROSITE-ProRule" id="PRU00134"/>
    </source>
</evidence>
<sequence>MSDTVSWQSCSVCKKTGDLFRCSGCKTRCYCGRECQTSDWKSHKRACAAAPKWYDKHRKCQDGSKHEGRLELVTWDCPEEELGWGACFANESEDLKKQFETEYGGDEEKFFGYWPKGFRWTCCGTDAEMDYGCDHHGSGSRPCTCDFCKMGKPLPDSVYLDKTATRHGLKLRRGPDQRSYNSFTAGIAGVARTSLGMDM</sequence>